<accession>A0A1Q9D8Y8</accession>
<proteinExistence type="predicted"/>
<gene>
    <name evidence="2" type="ORF">AK812_SmicGene26693</name>
</gene>
<organism evidence="2 3">
    <name type="scientific">Symbiodinium microadriaticum</name>
    <name type="common">Dinoflagellate</name>
    <name type="synonym">Zooxanthella microadriatica</name>
    <dbReference type="NCBI Taxonomy" id="2951"/>
    <lineage>
        <taxon>Eukaryota</taxon>
        <taxon>Sar</taxon>
        <taxon>Alveolata</taxon>
        <taxon>Dinophyceae</taxon>
        <taxon>Suessiales</taxon>
        <taxon>Symbiodiniaceae</taxon>
        <taxon>Symbiodinium</taxon>
    </lineage>
</organism>
<dbReference type="AlphaFoldDB" id="A0A1Q9D8Y8"/>
<feature type="region of interest" description="Disordered" evidence="1">
    <location>
        <begin position="216"/>
        <end position="255"/>
    </location>
</feature>
<feature type="region of interest" description="Disordered" evidence="1">
    <location>
        <begin position="152"/>
        <end position="189"/>
    </location>
</feature>
<comment type="caution">
    <text evidence="2">The sequence shown here is derived from an EMBL/GenBank/DDBJ whole genome shotgun (WGS) entry which is preliminary data.</text>
</comment>
<evidence type="ECO:0000313" key="2">
    <source>
        <dbReference type="EMBL" id="OLP91597.1"/>
    </source>
</evidence>
<dbReference type="Proteomes" id="UP000186817">
    <property type="component" value="Unassembled WGS sequence"/>
</dbReference>
<dbReference type="OrthoDB" id="422382at2759"/>
<keyword evidence="3" id="KW-1185">Reference proteome</keyword>
<evidence type="ECO:0000313" key="3">
    <source>
        <dbReference type="Proteomes" id="UP000186817"/>
    </source>
</evidence>
<protein>
    <submittedName>
        <fullName evidence="2">Uncharacterized protein</fullName>
    </submittedName>
</protein>
<sequence length="255" mass="27700">MPADVGEPAIQHAEHCLRKARELAIQLRDRAIRGEPWWDLPMAIWEQLRRNTAPAAYLIERRGDAFLDTGRQVRARASETARGNQDPMPRAHPSDAIALADGGEEAEARTSTTATAFLLLAEQAAIAAQMLHAVEHVRQAIFGGIVAVHDETQTEDPADRALADPERPRRSLRPGPQEANHNNRRGERTMDHTCGITASQAAPHITASLEADIQALGRPTQDRVAPPEPRRGRQHSATDFALGGAMANTAGGSKL</sequence>
<name>A0A1Q9D8Y8_SYMMI</name>
<reference evidence="2 3" key="1">
    <citation type="submission" date="2016-02" db="EMBL/GenBank/DDBJ databases">
        <title>Genome analysis of coral dinoflagellate symbionts highlights evolutionary adaptations to a symbiotic lifestyle.</title>
        <authorList>
            <person name="Aranda M."/>
            <person name="Li Y."/>
            <person name="Liew Y.J."/>
            <person name="Baumgarten S."/>
            <person name="Simakov O."/>
            <person name="Wilson M."/>
            <person name="Piel J."/>
            <person name="Ashoor H."/>
            <person name="Bougouffa S."/>
            <person name="Bajic V.B."/>
            <person name="Ryu T."/>
            <person name="Ravasi T."/>
            <person name="Bayer T."/>
            <person name="Micklem G."/>
            <person name="Kim H."/>
            <person name="Bhak J."/>
            <person name="Lajeunesse T.C."/>
            <person name="Voolstra C.R."/>
        </authorList>
    </citation>
    <scope>NUCLEOTIDE SEQUENCE [LARGE SCALE GENOMIC DNA]</scope>
    <source>
        <strain evidence="2 3">CCMP2467</strain>
    </source>
</reference>
<dbReference type="EMBL" id="LSRX01000658">
    <property type="protein sequence ID" value="OLP91597.1"/>
    <property type="molecule type" value="Genomic_DNA"/>
</dbReference>
<evidence type="ECO:0000256" key="1">
    <source>
        <dbReference type="SAM" id="MobiDB-lite"/>
    </source>
</evidence>
<feature type="compositionally biased region" description="Basic and acidic residues" evidence="1">
    <location>
        <begin position="152"/>
        <end position="169"/>
    </location>
</feature>